<dbReference type="InterPro" id="IPR001647">
    <property type="entry name" value="HTH_TetR"/>
</dbReference>
<dbReference type="SUPFAM" id="SSF46689">
    <property type="entry name" value="Homeodomain-like"/>
    <property type="match status" value="1"/>
</dbReference>
<dbReference type="InterPro" id="IPR041479">
    <property type="entry name" value="TetR_CgmR_C"/>
</dbReference>
<protein>
    <submittedName>
        <fullName evidence="6">TetR/AcrR family transcriptional regulator</fullName>
    </submittedName>
</protein>
<dbReference type="Gene3D" id="1.10.357.10">
    <property type="entry name" value="Tetracycline Repressor, domain 2"/>
    <property type="match status" value="1"/>
</dbReference>
<organism evidence="6 7">
    <name type="scientific">Corynebacterium meridianum</name>
    <dbReference type="NCBI Taxonomy" id="2765363"/>
    <lineage>
        <taxon>Bacteria</taxon>
        <taxon>Bacillati</taxon>
        <taxon>Actinomycetota</taxon>
        <taxon>Actinomycetes</taxon>
        <taxon>Mycobacteriales</taxon>
        <taxon>Corynebacteriaceae</taxon>
        <taxon>Corynebacterium</taxon>
    </lineage>
</organism>
<dbReference type="PRINTS" id="PR00455">
    <property type="entry name" value="HTHTETR"/>
</dbReference>
<evidence type="ECO:0000256" key="4">
    <source>
        <dbReference type="PROSITE-ProRule" id="PRU00335"/>
    </source>
</evidence>
<evidence type="ECO:0000256" key="2">
    <source>
        <dbReference type="ARBA" id="ARBA00023125"/>
    </source>
</evidence>
<dbReference type="Pfam" id="PF00440">
    <property type="entry name" value="TetR_N"/>
    <property type="match status" value="1"/>
</dbReference>
<accession>A0A934I181</accession>
<dbReference type="GO" id="GO:0000976">
    <property type="term" value="F:transcription cis-regulatory region binding"/>
    <property type="evidence" value="ECO:0007669"/>
    <property type="project" value="TreeGrafter"/>
</dbReference>
<keyword evidence="2 4" id="KW-0238">DNA-binding</keyword>
<dbReference type="SUPFAM" id="SSF48498">
    <property type="entry name" value="Tetracyclin repressor-like, C-terminal domain"/>
    <property type="match status" value="1"/>
</dbReference>
<keyword evidence="7" id="KW-1185">Reference proteome</keyword>
<evidence type="ECO:0000313" key="6">
    <source>
        <dbReference type="EMBL" id="MBI8990372.1"/>
    </source>
</evidence>
<dbReference type="EMBL" id="JAEIOS010000015">
    <property type="protein sequence ID" value="MBI8990372.1"/>
    <property type="molecule type" value="Genomic_DNA"/>
</dbReference>
<dbReference type="GO" id="GO:0003700">
    <property type="term" value="F:DNA-binding transcription factor activity"/>
    <property type="evidence" value="ECO:0007669"/>
    <property type="project" value="TreeGrafter"/>
</dbReference>
<dbReference type="InterPro" id="IPR009057">
    <property type="entry name" value="Homeodomain-like_sf"/>
</dbReference>
<feature type="DNA-binding region" description="H-T-H motif" evidence="4">
    <location>
        <begin position="26"/>
        <end position="45"/>
    </location>
</feature>
<dbReference type="AlphaFoldDB" id="A0A934I181"/>
<evidence type="ECO:0000259" key="5">
    <source>
        <dbReference type="PROSITE" id="PS50977"/>
    </source>
</evidence>
<dbReference type="PANTHER" id="PTHR30055">
    <property type="entry name" value="HTH-TYPE TRANSCRIPTIONAL REGULATOR RUTR"/>
    <property type="match status" value="1"/>
</dbReference>
<dbReference type="InterPro" id="IPR036271">
    <property type="entry name" value="Tet_transcr_reg_TetR-rel_C_sf"/>
</dbReference>
<dbReference type="RefSeq" id="WP_198739370.1">
    <property type="nucleotide sequence ID" value="NZ_JAEIOS010000015.1"/>
</dbReference>
<sequence length="175" mass="19309">MRPSKRDHVLTSAIALIEEHGLNAVSLESVADRAGISKGGLMYHFPTRQALLLGIVDALAEDWERELRELAGGPADSVDADTRLRAYVLSMATSVTRAELMLTLEATQNPDLGDAWQPILARWAPDVSDTSTEAGRCRYLKMLAVEGLWLHDALDHRTMTAEQRTAMTEAILDLR</sequence>
<reference evidence="6" key="1">
    <citation type="submission" date="2020-12" db="EMBL/GenBank/DDBJ databases">
        <title>Genome public.</title>
        <authorList>
            <person name="Sun Q."/>
        </authorList>
    </citation>
    <scope>NUCLEOTIDE SEQUENCE</scope>
    <source>
        <strain evidence="6">CCM 8863</strain>
    </source>
</reference>
<dbReference type="PROSITE" id="PS50977">
    <property type="entry name" value="HTH_TETR_2"/>
    <property type="match status" value="1"/>
</dbReference>
<comment type="caution">
    <text evidence="6">The sequence shown here is derived from an EMBL/GenBank/DDBJ whole genome shotgun (WGS) entry which is preliminary data.</text>
</comment>
<dbReference type="InterPro" id="IPR050109">
    <property type="entry name" value="HTH-type_TetR-like_transc_reg"/>
</dbReference>
<name>A0A934I181_9CORY</name>
<keyword evidence="3" id="KW-0804">Transcription</keyword>
<evidence type="ECO:0000313" key="7">
    <source>
        <dbReference type="Proteomes" id="UP000645966"/>
    </source>
</evidence>
<evidence type="ECO:0000256" key="3">
    <source>
        <dbReference type="ARBA" id="ARBA00023163"/>
    </source>
</evidence>
<keyword evidence="1" id="KW-0805">Transcription regulation</keyword>
<dbReference type="Pfam" id="PF17937">
    <property type="entry name" value="TetR_C_28"/>
    <property type="match status" value="1"/>
</dbReference>
<dbReference type="Proteomes" id="UP000645966">
    <property type="component" value="Unassembled WGS sequence"/>
</dbReference>
<gene>
    <name evidence="6" type="ORF">JDV75_11470</name>
</gene>
<proteinExistence type="predicted"/>
<evidence type="ECO:0000256" key="1">
    <source>
        <dbReference type="ARBA" id="ARBA00023015"/>
    </source>
</evidence>
<feature type="domain" description="HTH tetR-type" evidence="5">
    <location>
        <begin position="3"/>
        <end position="63"/>
    </location>
</feature>
<dbReference type="PANTHER" id="PTHR30055:SF234">
    <property type="entry name" value="HTH-TYPE TRANSCRIPTIONAL REGULATOR BETI"/>
    <property type="match status" value="1"/>
</dbReference>